<dbReference type="HOGENOM" id="CLU_2351211_0_0_1"/>
<keyword evidence="2" id="KW-1185">Reference proteome</keyword>
<dbReference type="EMBL" id="DS028124">
    <property type="protein sequence ID" value="EEY68990.1"/>
    <property type="molecule type" value="Genomic_DNA"/>
</dbReference>
<reference evidence="2" key="1">
    <citation type="journal article" date="2009" name="Nature">
        <title>Genome sequence and analysis of the Irish potato famine pathogen Phytophthora infestans.</title>
        <authorList>
            <consortium name="The Broad Institute Genome Sequencing Platform"/>
            <person name="Haas B.J."/>
            <person name="Kamoun S."/>
            <person name="Zody M.C."/>
            <person name="Jiang R.H."/>
            <person name="Handsaker R.E."/>
            <person name="Cano L.M."/>
            <person name="Grabherr M."/>
            <person name="Kodira C.D."/>
            <person name="Raffaele S."/>
            <person name="Torto-Alalibo T."/>
            <person name="Bozkurt T.O."/>
            <person name="Ah-Fong A.M."/>
            <person name="Alvarado L."/>
            <person name="Anderson V.L."/>
            <person name="Armstrong M.R."/>
            <person name="Avrova A."/>
            <person name="Baxter L."/>
            <person name="Beynon J."/>
            <person name="Boevink P.C."/>
            <person name="Bollmann S.R."/>
            <person name="Bos J.I."/>
            <person name="Bulone V."/>
            <person name="Cai G."/>
            <person name="Cakir C."/>
            <person name="Carrington J.C."/>
            <person name="Chawner M."/>
            <person name="Conti L."/>
            <person name="Costanzo S."/>
            <person name="Ewan R."/>
            <person name="Fahlgren N."/>
            <person name="Fischbach M.A."/>
            <person name="Fugelstad J."/>
            <person name="Gilroy E.M."/>
            <person name="Gnerre S."/>
            <person name="Green P.J."/>
            <person name="Grenville-Briggs L.J."/>
            <person name="Griffith J."/>
            <person name="Grunwald N.J."/>
            <person name="Horn K."/>
            <person name="Horner N.R."/>
            <person name="Hu C.H."/>
            <person name="Huitema E."/>
            <person name="Jeong D.H."/>
            <person name="Jones A.M."/>
            <person name="Jones J.D."/>
            <person name="Jones R.W."/>
            <person name="Karlsson E.K."/>
            <person name="Kunjeti S.G."/>
            <person name="Lamour K."/>
            <person name="Liu Z."/>
            <person name="Ma L."/>
            <person name="Maclean D."/>
            <person name="Chibucos M.C."/>
            <person name="McDonald H."/>
            <person name="McWalters J."/>
            <person name="Meijer H.J."/>
            <person name="Morgan W."/>
            <person name="Morris P.F."/>
            <person name="Munro C.A."/>
            <person name="O'Neill K."/>
            <person name="Ospina-Giraldo M."/>
            <person name="Pinzon A."/>
            <person name="Pritchard L."/>
            <person name="Ramsahoye B."/>
            <person name="Ren Q."/>
            <person name="Restrepo S."/>
            <person name="Roy S."/>
            <person name="Sadanandom A."/>
            <person name="Savidor A."/>
            <person name="Schornack S."/>
            <person name="Schwartz D.C."/>
            <person name="Schumann U.D."/>
            <person name="Schwessinger B."/>
            <person name="Seyer L."/>
            <person name="Sharpe T."/>
            <person name="Silvar C."/>
            <person name="Song J."/>
            <person name="Studholme D.J."/>
            <person name="Sykes S."/>
            <person name="Thines M."/>
            <person name="van de Vondervoort P.J."/>
            <person name="Phuntumart V."/>
            <person name="Wawra S."/>
            <person name="Weide R."/>
            <person name="Win J."/>
            <person name="Young C."/>
            <person name="Zhou S."/>
            <person name="Fry W."/>
            <person name="Meyers B.C."/>
            <person name="van West P."/>
            <person name="Ristaino J."/>
            <person name="Govers F."/>
            <person name="Birch P.R."/>
            <person name="Whisson S.C."/>
            <person name="Judelson H.S."/>
            <person name="Nusbaum C."/>
        </authorList>
    </citation>
    <scope>NUCLEOTIDE SEQUENCE [LARGE SCALE GENOMIC DNA]</scope>
    <source>
        <strain evidence="2">T30-4</strain>
    </source>
</reference>
<dbReference type="KEGG" id="pif:PITG_05148"/>
<dbReference type="Proteomes" id="UP000006643">
    <property type="component" value="Unassembled WGS sequence"/>
</dbReference>
<evidence type="ECO:0000313" key="2">
    <source>
        <dbReference type="Proteomes" id="UP000006643"/>
    </source>
</evidence>
<accession>D0N3N6</accession>
<dbReference type="VEuPathDB" id="FungiDB:PITG_05148"/>
<dbReference type="GeneID" id="9466000"/>
<organism evidence="1 2">
    <name type="scientific">Phytophthora infestans (strain T30-4)</name>
    <name type="common">Potato late blight agent</name>
    <dbReference type="NCBI Taxonomy" id="403677"/>
    <lineage>
        <taxon>Eukaryota</taxon>
        <taxon>Sar</taxon>
        <taxon>Stramenopiles</taxon>
        <taxon>Oomycota</taxon>
        <taxon>Peronosporomycetes</taxon>
        <taxon>Peronosporales</taxon>
        <taxon>Peronosporaceae</taxon>
        <taxon>Phytophthora</taxon>
    </lineage>
</organism>
<dbReference type="InParanoid" id="D0N3N6"/>
<sequence>MTATVENSKAKRYDPGANIDRAQTCMVVGPRCYCRTTRGLMSEAHLYWEIRKFLAANAAYRRSLKNVPFYDRQALSTPASQSYSSRRFAQGLAQYLF</sequence>
<gene>
    <name evidence="1" type="ORF">PITG_05148</name>
</gene>
<protein>
    <submittedName>
        <fullName evidence="1">Uncharacterized protein</fullName>
    </submittedName>
</protein>
<proteinExistence type="predicted"/>
<evidence type="ECO:0000313" key="1">
    <source>
        <dbReference type="EMBL" id="EEY68990.1"/>
    </source>
</evidence>
<dbReference type="AlphaFoldDB" id="D0N3N6"/>
<dbReference type="RefSeq" id="XP_002998844.1">
    <property type="nucleotide sequence ID" value="XM_002998798.1"/>
</dbReference>
<name>D0N3N6_PHYIT</name>